<comment type="similarity">
    <text evidence="1 5">Belongs to the E2F/DP family.</text>
</comment>
<dbReference type="InterPro" id="IPR015633">
    <property type="entry name" value="E2F"/>
</dbReference>
<dbReference type="EMBL" id="CAJHNJ030000010">
    <property type="protein sequence ID" value="CAG9107565.1"/>
    <property type="molecule type" value="Genomic_DNA"/>
</dbReference>
<dbReference type="SMART" id="SM01372">
    <property type="entry name" value="E2F_TDP"/>
    <property type="match status" value="2"/>
</dbReference>
<dbReference type="Proteomes" id="UP000653454">
    <property type="component" value="Unassembled WGS sequence"/>
</dbReference>
<evidence type="ECO:0000256" key="2">
    <source>
        <dbReference type="ARBA" id="ARBA00023015"/>
    </source>
</evidence>
<dbReference type="OrthoDB" id="5318at2759"/>
<sequence>MYEDDNITCTPKRSALSEVTNSSSYVSPTANLKLLTNVALQYPTPPPSAAHRKEKSLQILCDRFLTLYPMHGNGTVEIQLDITAAQLGVEKRRMYDIINILEAMQCAVHKRKNTYLWHGANRLNSFLRMLKKQGDHLQLSEALRGRAPKPPPPKHKTLGVLAQRFLMLFLVEPPNTLINLEMAVRVLIDTSSKSNVILSPEQLERQHKSKVRRLYDIANVFISIGLIEKVTGNLILKKPVFRYVGPIKLKKNIVKTPDLIMAAPITPLTEPSSHTRTPGCHVTVRRFRRKLEFTTPISNKEVKHGLATPPPTPLHKWDEILLVADMELTRINNGDML</sequence>
<evidence type="ECO:0000313" key="7">
    <source>
        <dbReference type="Proteomes" id="UP000653454"/>
    </source>
</evidence>
<evidence type="ECO:0000256" key="1">
    <source>
        <dbReference type="ARBA" id="ARBA00010940"/>
    </source>
</evidence>
<dbReference type="PANTHER" id="PTHR12081:SF7">
    <property type="entry name" value="TRANSCRIPTION FACTOR EFL-3"/>
    <property type="match status" value="1"/>
</dbReference>
<dbReference type="PANTHER" id="PTHR12081">
    <property type="entry name" value="TRANSCRIPTION FACTOR E2F"/>
    <property type="match status" value="1"/>
</dbReference>
<dbReference type="InterPro" id="IPR003316">
    <property type="entry name" value="E2F_WHTH_DNA-bd_dom"/>
</dbReference>
<keyword evidence="2 5" id="KW-0805">Transcription regulation</keyword>
<comment type="caution">
    <text evidence="6">The sequence shown here is derived from an EMBL/GenBank/DDBJ whole genome shotgun (WGS) entry which is preliminary data.</text>
</comment>
<evidence type="ECO:0000313" key="6">
    <source>
        <dbReference type="EMBL" id="CAG9107565.1"/>
    </source>
</evidence>
<dbReference type="InterPro" id="IPR036388">
    <property type="entry name" value="WH-like_DNA-bd_sf"/>
</dbReference>
<proteinExistence type="inferred from homology"/>
<evidence type="ECO:0000256" key="4">
    <source>
        <dbReference type="ARBA" id="ARBA00023163"/>
    </source>
</evidence>
<name>A0A8S4DTH9_PLUXY</name>
<keyword evidence="7" id="KW-1185">Reference proteome</keyword>
<comment type="subcellular location">
    <subcellularLocation>
        <location evidence="5">Nucleus</location>
    </subcellularLocation>
</comment>
<evidence type="ECO:0000256" key="5">
    <source>
        <dbReference type="RuleBase" id="RU003796"/>
    </source>
</evidence>
<dbReference type="Gene3D" id="1.10.10.10">
    <property type="entry name" value="Winged helix-like DNA-binding domain superfamily/Winged helix DNA-binding domain"/>
    <property type="match status" value="2"/>
</dbReference>
<keyword evidence="5" id="KW-0539">Nucleus</keyword>
<evidence type="ECO:0000256" key="3">
    <source>
        <dbReference type="ARBA" id="ARBA00023125"/>
    </source>
</evidence>
<accession>A0A8S4DTH9</accession>
<dbReference type="KEGG" id="pxy:105382477"/>
<reference evidence="6" key="1">
    <citation type="submission" date="2020-11" db="EMBL/GenBank/DDBJ databases">
        <authorList>
            <person name="Whiteford S."/>
        </authorList>
    </citation>
    <scope>NUCLEOTIDE SEQUENCE</scope>
</reference>
<dbReference type="GO" id="GO:0090575">
    <property type="term" value="C:RNA polymerase II transcription regulator complex"/>
    <property type="evidence" value="ECO:0007669"/>
    <property type="project" value="TreeGrafter"/>
</dbReference>
<dbReference type="AlphaFoldDB" id="A0A8S4DTH9"/>
<protein>
    <submittedName>
        <fullName evidence="6">(diamondback moth) hypothetical protein</fullName>
    </submittedName>
</protein>
<keyword evidence="4 5" id="KW-0804">Transcription</keyword>
<keyword evidence="3 5" id="KW-0238">DNA-binding</keyword>
<organism evidence="6 7">
    <name type="scientific">Plutella xylostella</name>
    <name type="common">Diamondback moth</name>
    <name type="synonym">Plutella maculipennis</name>
    <dbReference type="NCBI Taxonomy" id="51655"/>
    <lineage>
        <taxon>Eukaryota</taxon>
        <taxon>Metazoa</taxon>
        <taxon>Ecdysozoa</taxon>
        <taxon>Arthropoda</taxon>
        <taxon>Hexapoda</taxon>
        <taxon>Insecta</taxon>
        <taxon>Pterygota</taxon>
        <taxon>Neoptera</taxon>
        <taxon>Endopterygota</taxon>
        <taxon>Lepidoptera</taxon>
        <taxon>Glossata</taxon>
        <taxon>Ditrysia</taxon>
        <taxon>Yponomeutoidea</taxon>
        <taxon>Plutellidae</taxon>
        <taxon>Plutella</taxon>
    </lineage>
</organism>
<dbReference type="Pfam" id="PF02319">
    <property type="entry name" value="WHD_E2F_TDP"/>
    <property type="match status" value="2"/>
</dbReference>
<dbReference type="InterPro" id="IPR036390">
    <property type="entry name" value="WH_DNA-bd_sf"/>
</dbReference>
<dbReference type="GO" id="GO:0000978">
    <property type="term" value="F:RNA polymerase II cis-regulatory region sequence-specific DNA binding"/>
    <property type="evidence" value="ECO:0007669"/>
    <property type="project" value="InterPro"/>
</dbReference>
<gene>
    <name evidence="6" type="ORF">PLXY2_LOCUS4024</name>
</gene>
<dbReference type="GO" id="GO:0000981">
    <property type="term" value="F:DNA-binding transcription factor activity, RNA polymerase II-specific"/>
    <property type="evidence" value="ECO:0007669"/>
    <property type="project" value="TreeGrafter"/>
</dbReference>
<dbReference type="SUPFAM" id="SSF46785">
    <property type="entry name" value="Winged helix' DNA-binding domain"/>
    <property type="match status" value="2"/>
</dbReference>